<keyword evidence="2" id="KW-1185">Reference proteome</keyword>
<protein>
    <submittedName>
        <fullName evidence="1">Uncharacterized protein</fullName>
    </submittedName>
</protein>
<organism evidence="1 2">
    <name type="scientific">Rhizobium changzhiense</name>
    <dbReference type="NCBI Taxonomy" id="2692317"/>
    <lineage>
        <taxon>Bacteria</taxon>
        <taxon>Pseudomonadati</taxon>
        <taxon>Pseudomonadota</taxon>
        <taxon>Alphaproteobacteria</taxon>
        <taxon>Hyphomicrobiales</taxon>
        <taxon>Rhizobiaceae</taxon>
        <taxon>Rhizobium/Agrobacterium group</taxon>
        <taxon>Rhizobium</taxon>
    </lineage>
</organism>
<gene>
    <name evidence="1" type="ORF">HX902_09110</name>
</gene>
<name>A0ABR6A5J2_9HYPH</name>
<reference evidence="1 2" key="1">
    <citation type="submission" date="2020-07" db="EMBL/GenBank/DDBJ databases">
        <authorList>
            <person name="Sun Q."/>
        </authorList>
    </citation>
    <scope>NUCLEOTIDE SEQUENCE [LARGE SCALE GENOMIC DNA]</scope>
    <source>
        <strain evidence="1 2">WYCCWR 11317</strain>
    </source>
</reference>
<evidence type="ECO:0000313" key="1">
    <source>
        <dbReference type="EMBL" id="MBA5801798.1"/>
    </source>
</evidence>
<dbReference type="Proteomes" id="UP000539787">
    <property type="component" value="Unassembled WGS sequence"/>
</dbReference>
<evidence type="ECO:0000313" key="2">
    <source>
        <dbReference type="Proteomes" id="UP000539787"/>
    </source>
</evidence>
<dbReference type="RefSeq" id="WP_182208818.1">
    <property type="nucleotide sequence ID" value="NZ_JACGBJ010000004.1"/>
</dbReference>
<comment type="caution">
    <text evidence="1">The sequence shown here is derived from an EMBL/GenBank/DDBJ whole genome shotgun (WGS) entry which is preliminary data.</text>
</comment>
<accession>A0ABR6A5J2</accession>
<sequence length="137" mass="14935">MTGQQVAGLVGLTWRTLREALAKPVVKRYFNDCYNSLREAEKPASVRVAANVRDDKNLNGNAAGRRTQLEAAKLLLHEPANTSVQVNQQFNTITGQPIVPGYTIDLRKDKARLGVRRGAALVDDGPVIDHNSTEGVS</sequence>
<proteinExistence type="predicted"/>
<dbReference type="EMBL" id="JACGBJ010000004">
    <property type="protein sequence ID" value="MBA5801798.1"/>
    <property type="molecule type" value="Genomic_DNA"/>
</dbReference>